<keyword evidence="8 11" id="KW-0663">Pyridoxal phosphate</keyword>
<dbReference type="EMBL" id="QXIW01000010">
    <property type="protein sequence ID" value="RIE14609.1"/>
    <property type="molecule type" value="Genomic_DNA"/>
</dbReference>
<name>A0A398DL80_9BACT</name>
<evidence type="ECO:0000256" key="7">
    <source>
        <dbReference type="ARBA" id="ARBA00022697"/>
    </source>
</evidence>
<keyword evidence="6" id="KW-0028">Amino-acid biosynthesis</keyword>
<reference evidence="13 14" key="1">
    <citation type="submission" date="2018-09" db="EMBL/GenBank/DDBJ databases">
        <title>Discovery and Ecogenomic Context for Candidatus Cryosericales, a Global Caldiserica Order Active in Thawing Permafrost.</title>
        <authorList>
            <person name="Martinez M.A."/>
            <person name="Woodcroft B.J."/>
            <person name="Ignacio Espinoza J.C."/>
            <person name="Zayed A."/>
            <person name="Singleton C.M."/>
            <person name="Boyd J."/>
            <person name="Li Y.-F."/>
            <person name="Purvine S."/>
            <person name="Maughan H."/>
            <person name="Hodgkins S.B."/>
            <person name="Anderson D."/>
            <person name="Sederholm M."/>
            <person name="Temperton B."/>
            <person name="Saleska S.R."/>
            <person name="Tyson G.W."/>
            <person name="Rich V.I."/>
        </authorList>
    </citation>
    <scope>NUCLEOTIDE SEQUENCE [LARGE SCALE GENOMIC DNA]</scope>
    <source>
        <strain evidence="13 14">SMC3</strain>
    </source>
</reference>
<evidence type="ECO:0000256" key="6">
    <source>
        <dbReference type="ARBA" id="ARBA00022605"/>
    </source>
</evidence>
<evidence type="ECO:0000256" key="11">
    <source>
        <dbReference type="PIRSR" id="PIRSR604450-51"/>
    </source>
</evidence>
<dbReference type="AlphaFoldDB" id="A0A398DL80"/>
<evidence type="ECO:0000256" key="5">
    <source>
        <dbReference type="ARBA" id="ARBA00018679"/>
    </source>
</evidence>
<gene>
    <name evidence="13" type="ORF">SMC3_01695</name>
</gene>
<dbReference type="Proteomes" id="UP000266042">
    <property type="component" value="Unassembled WGS sequence"/>
</dbReference>
<evidence type="ECO:0000256" key="8">
    <source>
        <dbReference type="ARBA" id="ARBA00022898"/>
    </source>
</evidence>
<sequence>MNRQLMCVTCGSTYPLEARRLRCDCGGLLDVQIDMDSALSPEALAATFESRLPSHLPQDLSGVWRYRELVLDLPADDIVTFPEGRTNLYTLNPTPLGLSALWAKHEGENPTGSFKDRGMTVAVSWARHQGARALICASTGNTSASLAAYGARAHLPVFVLIPNGKIAQGKLAQALAYGAHTLQIDGGFDDAMHAVEQMATQHNLTLVNSLNPFRLEGQKTIILDSFFQLGNMLPDWIVVPGGNLGNTSAFGKALIEMKALGLINRVPRLAVIQAEGASPFARAAQGDFQHFEPMQPETVATAIRIGNPVNYDKAVRAIRFTNGIVTSVTDAEILQAKHDLDRQAIGCEPASAATLAGLRRLTREHVVHPGESALLIITGNLLKDPDTTIALATGQTAALGVQGAPSLDACANQPRHVPSDPETIARIIEEELQ</sequence>
<evidence type="ECO:0000256" key="9">
    <source>
        <dbReference type="ARBA" id="ARBA00049144"/>
    </source>
</evidence>
<dbReference type="RefSeq" id="WP_119086968.1">
    <property type="nucleotide sequence ID" value="NZ_QXIV01000009.1"/>
</dbReference>
<feature type="modified residue" description="N6-(pyridoxal phosphate)lysine" evidence="11">
    <location>
        <position position="115"/>
    </location>
</feature>
<accession>A0A398DL80</accession>
<dbReference type="InterPro" id="IPR050214">
    <property type="entry name" value="Cys_Synth/Cystath_Beta-Synth"/>
</dbReference>
<dbReference type="EC" id="4.2.3.1" evidence="4 10"/>
<comment type="cofactor">
    <cofactor evidence="1 11">
        <name>pyridoxal 5'-phosphate</name>
        <dbReference type="ChEBI" id="CHEBI:597326"/>
    </cofactor>
</comment>
<dbReference type="GO" id="GO:0030170">
    <property type="term" value="F:pyridoxal phosphate binding"/>
    <property type="evidence" value="ECO:0007669"/>
    <property type="project" value="InterPro"/>
</dbReference>
<dbReference type="InterPro" id="IPR036052">
    <property type="entry name" value="TrpB-like_PALP_sf"/>
</dbReference>
<evidence type="ECO:0000256" key="1">
    <source>
        <dbReference type="ARBA" id="ARBA00001933"/>
    </source>
</evidence>
<dbReference type="GO" id="GO:0009088">
    <property type="term" value="P:threonine biosynthetic process"/>
    <property type="evidence" value="ECO:0007669"/>
    <property type="project" value="UniProtKB-UniRule"/>
</dbReference>
<dbReference type="FunFam" id="3.40.50.1100:FF:000013">
    <property type="entry name" value="Threonine synthase"/>
    <property type="match status" value="1"/>
</dbReference>
<dbReference type="PANTHER" id="PTHR10314">
    <property type="entry name" value="CYSTATHIONINE BETA-SYNTHASE"/>
    <property type="match status" value="1"/>
</dbReference>
<evidence type="ECO:0000256" key="3">
    <source>
        <dbReference type="ARBA" id="ARBA00005517"/>
    </source>
</evidence>
<keyword evidence="13" id="KW-0456">Lyase</keyword>
<dbReference type="PROSITE" id="PS00165">
    <property type="entry name" value="DEHYDRATASE_SER_THR"/>
    <property type="match status" value="1"/>
</dbReference>
<dbReference type="Gene3D" id="3.40.50.1100">
    <property type="match status" value="2"/>
</dbReference>
<protein>
    <recommendedName>
        <fullName evidence="5 10">Threonine synthase</fullName>
        <ecNumber evidence="4 10">4.2.3.1</ecNumber>
    </recommendedName>
</protein>
<dbReference type="GO" id="GO:0004795">
    <property type="term" value="F:threonine synthase activity"/>
    <property type="evidence" value="ECO:0007669"/>
    <property type="project" value="UniProtKB-UniRule"/>
</dbReference>
<evidence type="ECO:0000313" key="14">
    <source>
        <dbReference type="Proteomes" id="UP000266042"/>
    </source>
</evidence>
<comment type="similarity">
    <text evidence="3">Belongs to the threonine synthase family.</text>
</comment>
<comment type="caution">
    <text evidence="13">The sequence shown here is derived from an EMBL/GenBank/DDBJ whole genome shotgun (WGS) entry which is preliminary data.</text>
</comment>
<organism evidence="13 14">
    <name type="scientific">Candidatus Cryosericum hinesii</name>
    <dbReference type="NCBI Taxonomy" id="2290915"/>
    <lineage>
        <taxon>Bacteria</taxon>
        <taxon>Pseudomonadati</taxon>
        <taxon>Caldisericota/Cryosericota group</taxon>
        <taxon>Candidatus Cryosericota</taxon>
        <taxon>Candidatus Cryosericia</taxon>
        <taxon>Candidatus Cryosericales</taxon>
        <taxon>Candidatus Cryosericaceae</taxon>
        <taxon>Candidatus Cryosericum</taxon>
    </lineage>
</organism>
<dbReference type="Pfam" id="PF00291">
    <property type="entry name" value="PALP"/>
    <property type="match status" value="1"/>
</dbReference>
<evidence type="ECO:0000259" key="12">
    <source>
        <dbReference type="Pfam" id="PF00291"/>
    </source>
</evidence>
<proteinExistence type="inferred from homology"/>
<dbReference type="CDD" id="cd01563">
    <property type="entry name" value="Thr-synth_1"/>
    <property type="match status" value="1"/>
</dbReference>
<evidence type="ECO:0000256" key="4">
    <source>
        <dbReference type="ARBA" id="ARBA00013028"/>
    </source>
</evidence>
<evidence type="ECO:0000256" key="10">
    <source>
        <dbReference type="NCBIfam" id="TIGR00260"/>
    </source>
</evidence>
<dbReference type="InterPro" id="IPR001926">
    <property type="entry name" value="TrpB-like_PALP"/>
</dbReference>
<comment type="catalytic activity">
    <reaction evidence="9">
        <text>O-phospho-L-homoserine + H2O = L-threonine + phosphate</text>
        <dbReference type="Rhea" id="RHEA:10840"/>
        <dbReference type="ChEBI" id="CHEBI:15377"/>
        <dbReference type="ChEBI" id="CHEBI:43474"/>
        <dbReference type="ChEBI" id="CHEBI:57590"/>
        <dbReference type="ChEBI" id="CHEBI:57926"/>
        <dbReference type="EC" id="4.2.3.1"/>
    </reaction>
</comment>
<dbReference type="InterPro" id="IPR000634">
    <property type="entry name" value="Ser/Thr_deHydtase_PyrdxlP-BS"/>
</dbReference>
<evidence type="ECO:0000313" key="13">
    <source>
        <dbReference type="EMBL" id="RIE14609.1"/>
    </source>
</evidence>
<comment type="pathway">
    <text evidence="2">Amino-acid biosynthesis; L-threonine biosynthesis; L-threonine from L-aspartate: step 5/5.</text>
</comment>
<dbReference type="UniPathway" id="UPA00050">
    <property type="reaction ID" value="UER00065"/>
</dbReference>
<dbReference type="InterPro" id="IPR004450">
    <property type="entry name" value="Thr_synthase-like"/>
</dbReference>
<dbReference type="SUPFAM" id="SSF53686">
    <property type="entry name" value="Tryptophan synthase beta subunit-like PLP-dependent enzymes"/>
    <property type="match status" value="1"/>
</dbReference>
<dbReference type="NCBIfam" id="TIGR00260">
    <property type="entry name" value="thrC"/>
    <property type="match status" value="1"/>
</dbReference>
<keyword evidence="7" id="KW-0791">Threonine biosynthesis</keyword>
<feature type="domain" description="Tryptophan synthase beta chain-like PALP" evidence="12">
    <location>
        <begin position="80"/>
        <end position="379"/>
    </location>
</feature>
<evidence type="ECO:0000256" key="2">
    <source>
        <dbReference type="ARBA" id="ARBA00004979"/>
    </source>
</evidence>